<proteinExistence type="predicted"/>
<evidence type="ECO:0000259" key="1">
    <source>
        <dbReference type="PROSITE" id="PS50181"/>
    </source>
</evidence>
<dbReference type="PANTHER" id="PTHR38926">
    <property type="entry name" value="F-BOX DOMAIN CONTAINING PROTEIN, EXPRESSED"/>
    <property type="match status" value="1"/>
</dbReference>
<dbReference type="EMBL" id="PKPP01017471">
    <property type="protein sequence ID" value="PWA36935.1"/>
    <property type="molecule type" value="Genomic_DNA"/>
</dbReference>
<dbReference type="SUPFAM" id="SSF81383">
    <property type="entry name" value="F-box domain"/>
    <property type="match status" value="1"/>
</dbReference>
<protein>
    <submittedName>
        <fullName evidence="2">F-box domain, Leucine-rich repeat domain, L domain-like protein</fullName>
    </submittedName>
</protein>
<sequence>MLPPIRLCASKSDQQKAKNPKSVPKVNMPSPIILCASKADRQKALNHKAVPKVKASFKRWLDLPSDLATNILHRIGVIDILENAQKVCTTWRNICKEPAIWRVIHMDTAFGSHTTAQLRAMCKNAVDRSQGQLADISILGFCNNELLKYIADRASHLRRLEIACCYSDMNGTWAEALKKFPALEELSLQKTGITKEAIETIGRHCPLLKILKLNQVPPRYLDEASQNDLSIAIGTNLHELSHLELIGNSMTNIGLEVILDGCRHLESLDLRKCHYINLKSDLGKKCSRQIKYLKLPEDSLDGCPYIYENDEDFYDDMYPDMLCHCHCGLDGHDSDDNERWTEVYMEIFSP</sequence>
<dbReference type="AlphaFoldDB" id="A0A2U1KJK0"/>
<dbReference type="Pfam" id="PF00646">
    <property type="entry name" value="F-box"/>
    <property type="match status" value="1"/>
</dbReference>
<accession>A0A2U1KJK0</accession>
<evidence type="ECO:0000313" key="3">
    <source>
        <dbReference type="Proteomes" id="UP000245207"/>
    </source>
</evidence>
<dbReference type="CDD" id="cd22164">
    <property type="entry name" value="F-box_AtSKIP19-like"/>
    <property type="match status" value="1"/>
</dbReference>
<dbReference type="InterPro" id="IPR036047">
    <property type="entry name" value="F-box-like_dom_sf"/>
</dbReference>
<dbReference type="Gene3D" id="1.20.1280.50">
    <property type="match status" value="1"/>
</dbReference>
<comment type="caution">
    <text evidence="2">The sequence shown here is derived from an EMBL/GenBank/DDBJ whole genome shotgun (WGS) entry which is preliminary data.</text>
</comment>
<dbReference type="PROSITE" id="PS50181">
    <property type="entry name" value="FBOX"/>
    <property type="match status" value="1"/>
</dbReference>
<dbReference type="InterPro" id="IPR032675">
    <property type="entry name" value="LRR_dom_sf"/>
</dbReference>
<dbReference type="OrthoDB" id="2095648at2759"/>
<dbReference type="PANTHER" id="PTHR38926:SF80">
    <property type="entry name" value="F-BOX DOMAIN, LEUCINE-RICH REPEAT DOMAIN SUPERFAMILY"/>
    <property type="match status" value="1"/>
</dbReference>
<reference evidence="2 3" key="1">
    <citation type="journal article" date="2018" name="Mol. Plant">
        <title>The genome of Artemisia annua provides insight into the evolution of Asteraceae family and artemisinin biosynthesis.</title>
        <authorList>
            <person name="Shen Q."/>
            <person name="Zhang L."/>
            <person name="Liao Z."/>
            <person name="Wang S."/>
            <person name="Yan T."/>
            <person name="Shi P."/>
            <person name="Liu M."/>
            <person name="Fu X."/>
            <person name="Pan Q."/>
            <person name="Wang Y."/>
            <person name="Lv Z."/>
            <person name="Lu X."/>
            <person name="Zhang F."/>
            <person name="Jiang W."/>
            <person name="Ma Y."/>
            <person name="Chen M."/>
            <person name="Hao X."/>
            <person name="Li L."/>
            <person name="Tang Y."/>
            <person name="Lv G."/>
            <person name="Zhou Y."/>
            <person name="Sun X."/>
            <person name="Brodelius P.E."/>
            <person name="Rose J.K.C."/>
            <person name="Tang K."/>
        </authorList>
    </citation>
    <scope>NUCLEOTIDE SEQUENCE [LARGE SCALE GENOMIC DNA]</scope>
    <source>
        <strain evidence="3">cv. Huhao1</strain>
        <tissue evidence="2">Leaf</tissue>
    </source>
</reference>
<dbReference type="InterPro" id="IPR055411">
    <property type="entry name" value="LRR_FXL15/At3g58940/PEG3-like"/>
</dbReference>
<dbReference type="Proteomes" id="UP000245207">
    <property type="component" value="Unassembled WGS sequence"/>
</dbReference>
<organism evidence="2 3">
    <name type="scientific">Artemisia annua</name>
    <name type="common">Sweet wormwood</name>
    <dbReference type="NCBI Taxonomy" id="35608"/>
    <lineage>
        <taxon>Eukaryota</taxon>
        <taxon>Viridiplantae</taxon>
        <taxon>Streptophyta</taxon>
        <taxon>Embryophyta</taxon>
        <taxon>Tracheophyta</taxon>
        <taxon>Spermatophyta</taxon>
        <taxon>Magnoliopsida</taxon>
        <taxon>eudicotyledons</taxon>
        <taxon>Gunneridae</taxon>
        <taxon>Pentapetalae</taxon>
        <taxon>asterids</taxon>
        <taxon>campanulids</taxon>
        <taxon>Asterales</taxon>
        <taxon>Asteraceae</taxon>
        <taxon>Asteroideae</taxon>
        <taxon>Anthemideae</taxon>
        <taxon>Artemisiinae</taxon>
        <taxon>Artemisia</taxon>
    </lineage>
</organism>
<dbReference type="Gene3D" id="3.80.10.10">
    <property type="entry name" value="Ribonuclease Inhibitor"/>
    <property type="match status" value="1"/>
</dbReference>
<keyword evidence="3" id="KW-1185">Reference proteome</keyword>
<dbReference type="Pfam" id="PF24758">
    <property type="entry name" value="LRR_At5g56370"/>
    <property type="match status" value="1"/>
</dbReference>
<evidence type="ECO:0000313" key="2">
    <source>
        <dbReference type="EMBL" id="PWA36935.1"/>
    </source>
</evidence>
<gene>
    <name evidence="2" type="ORF">CTI12_AA595190</name>
</gene>
<feature type="domain" description="F-box" evidence="1">
    <location>
        <begin position="57"/>
        <end position="104"/>
    </location>
</feature>
<name>A0A2U1KJK0_ARTAN</name>
<dbReference type="STRING" id="35608.A0A2U1KJK0"/>
<dbReference type="InterPro" id="IPR001810">
    <property type="entry name" value="F-box_dom"/>
</dbReference>
<dbReference type="SUPFAM" id="SSF52047">
    <property type="entry name" value="RNI-like"/>
    <property type="match status" value="1"/>
</dbReference>